<reference evidence="7 8" key="1">
    <citation type="submission" date="2020-06" db="EMBL/GenBank/DDBJ databases">
        <authorList>
            <person name="Li R."/>
            <person name="Bekaert M."/>
        </authorList>
    </citation>
    <scope>NUCLEOTIDE SEQUENCE [LARGE SCALE GENOMIC DNA]</scope>
    <source>
        <strain evidence="8">wild</strain>
    </source>
</reference>
<keyword evidence="4" id="KW-0175">Coiled coil</keyword>
<feature type="repeat" description="ANK" evidence="3">
    <location>
        <begin position="743"/>
        <end position="775"/>
    </location>
</feature>
<protein>
    <submittedName>
        <fullName evidence="7">Uncharacterized protein</fullName>
    </submittedName>
</protein>
<dbReference type="PANTHER" id="PTHR24123">
    <property type="entry name" value="ANKYRIN REPEAT-CONTAINING"/>
    <property type="match status" value="1"/>
</dbReference>
<dbReference type="PROSITE" id="PS50088">
    <property type="entry name" value="ANK_REPEAT"/>
    <property type="match status" value="15"/>
</dbReference>
<evidence type="ECO:0000259" key="6">
    <source>
        <dbReference type="Pfam" id="PF20720"/>
    </source>
</evidence>
<accession>A0A6J8D2V5</accession>
<feature type="repeat" description="ANK" evidence="3">
    <location>
        <begin position="1186"/>
        <end position="1218"/>
    </location>
</feature>
<evidence type="ECO:0000313" key="8">
    <source>
        <dbReference type="Proteomes" id="UP000507470"/>
    </source>
</evidence>
<dbReference type="InterPro" id="IPR036770">
    <property type="entry name" value="Ankyrin_rpt-contain_sf"/>
</dbReference>
<keyword evidence="8" id="KW-1185">Reference proteome</keyword>
<feature type="repeat" description="ANK" evidence="3">
    <location>
        <begin position="878"/>
        <end position="910"/>
    </location>
</feature>
<dbReference type="EMBL" id="CACVKT020006444">
    <property type="protein sequence ID" value="CAC5401582.1"/>
    <property type="molecule type" value="Genomic_DNA"/>
</dbReference>
<dbReference type="PROSITE" id="PS50297">
    <property type="entry name" value="ANK_REP_REGION"/>
    <property type="match status" value="12"/>
</dbReference>
<feature type="repeat" description="ANK" evidence="3">
    <location>
        <begin position="1021"/>
        <end position="1053"/>
    </location>
</feature>
<dbReference type="InterPro" id="IPR027417">
    <property type="entry name" value="P-loop_NTPase"/>
</dbReference>
<feature type="coiled-coil region" evidence="4">
    <location>
        <begin position="185"/>
        <end position="212"/>
    </location>
</feature>
<name>A0A6J8D2V5_MYTCO</name>
<dbReference type="SUPFAM" id="SSF52540">
    <property type="entry name" value="P-loop containing nucleoside triphosphate hydrolases"/>
    <property type="match status" value="1"/>
</dbReference>
<dbReference type="SMART" id="SM00248">
    <property type="entry name" value="ANK"/>
    <property type="match status" value="22"/>
</dbReference>
<feature type="repeat" description="ANK" evidence="3">
    <location>
        <begin position="1253"/>
        <end position="1285"/>
    </location>
</feature>
<dbReference type="InterPro" id="IPR051165">
    <property type="entry name" value="Multifunctional_ANK_Repeat"/>
</dbReference>
<evidence type="ECO:0000256" key="1">
    <source>
        <dbReference type="ARBA" id="ARBA00022737"/>
    </source>
</evidence>
<dbReference type="PANTHER" id="PTHR24123:SF33">
    <property type="entry name" value="PROTEIN HOS4"/>
    <property type="match status" value="1"/>
</dbReference>
<dbReference type="Pfam" id="PF20720">
    <property type="entry name" value="nSTAND3"/>
    <property type="match status" value="1"/>
</dbReference>
<evidence type="ECO:0000256" key="4">
    <source>
        <dbReference type="SAM" id="Coils"/>
    </source>
</evidence>
<dbReference type="InterPro" id="IPR002110">
    <property type="entry name" value="Ankyrin_rpt"/>
</dbReference>
<feature type="repeat" description="ANK" evidence="3">
    <location>
        <begin position="1054"/>
        <end position="1086"/>
    </location>
</feature>
<dbReference type="Pfam" id="PF00023">
    <property type="entry name" value="Ank"/>
    <property type="match status" value="1"/>
</dbReference>
<dbReference type="Pfam" id="PF18738">
    <property type="entry name" value="HEPN_DZIP3"/>
    <property type="match status" value="1"/>
</dbReference>
<feature type="repeat" description="ANK" evidence="3">
    <location>
        <begin position="1120"/>
        <end position="1152"/>
    </location>
</feature>
<proteinExistence type="predicted"/>
<dbReference type="Gene3D" id="1.25.40.20">
    <property type="entry name" value="Ankyrin repeat-containing domain"/>
    <property type="match status" value="6"/>
</dbReference>
<evidence type="ECO:0000259" key="5">
    <source>
        <dbReference type="Pfam" id="PF18738"/>
    </source>
</evidence>
<dbReference type="OrthoDB" id="6097040at2759"/>
<evidence type="ECO:0000256" key="2">
    <source>
        <dbReference type="ARBA" id="ARBA00023043"/>
    </source>
</evidence>
<dbReference type="Pfam" id="PF12796">
    <property type="entry name" value="Ank_2"/>
    <property type="match status" value="6"/>
</dbReference>
<feature type="repeat" description="ANK" evidence="3">
    <location>
        <begin position="1087"/>
        <end position="1119"/>
    </location>
</feature>
<feature type="repeat" description="ANK" evidence="3">
    <location>
        <begin position="1153"/>
        <end position="1185"/>
    </location>
</feature>
<feature type="repeat" description="ANK" evidence="3">
    <location>
        <begin position="1286"/>
        <end position="1318"/>
    </location>
</feature>
<feature type="repeat" description="ANK" evidence="3">
    <location>
        <begin position="845"/>
        <end position="877"/>
    </location>
</feature>
<feature type="domain" description="DZIP3-like HEPN" evidence="5">
    <location>
        <begin position="44"/>
        <end position="180"/>
    </location>
</feature>
<evidence type="ECO:0000256" key="3">
    <source>
        <dbReference type="PROSITE-ProRule" id="PRU00023"/>
    </source>
</evidence>
<dbReference type="Proteomes" id="UP000507470">
    <property type="component" value="Unassembled WGS sequence"/>
</dbReference>
<keyword evidence="1" id="KW-0677">Repeat</keyword>
<organism evidence="7 8">
    <name type="scientific">Mytilus coruscus</name>
    <name type="common">Sea mussel</name>
    <dbReference type="NCBI Taxonomy" id="42192"/>
    <lineage>
        <taxon>Eukaryota</taxon>
        <taxon>Metazoa</taxon>
        <taxon>Spiralia</taxon>
        <taxon>Lophotrochozoa</taxon>
        <taxon>Mollusca</taxon>
        <taxon>Bivalvia</taxon>
        <taxon>Autobranchia</taxon>
        <taxon>Pteriomorphia</taxon>
        <taxon>Mytilida</taxon>
        <taxon>Mytiloidea</taxon>
        <taxon>Mytilidae</taxon>
        <taxon>Mytilinae</taxon>
        <taxon>Mytilus</taxon>
    </lineage>
</organism>
<sequence length="1411" mass="161187">MTYSGNTSMTSLSKDETNFLRLAHLIIRISPRAVRTRFNHHFNPGGLHIVLNRQKSKINKLFCKRILSQLQMNILFSSSGLVKSEHMDITLMICLLRNIAKLKIHDVLPNCLDISEEADLSRIKYYRNDFVHATEGIIDDNSFTNVWNEVSEAVTRLGGKALKDECDSLLVGELDRSYRDVYLQQICKENRLEEVEEKLKKLEIKISEYTRDDNEEEFEEWRKENEKFVTTTAVTAILDNIRKNSFTVLTGSQGIGKSAIARHLCILLKDTEKVIVIPGLQPTDIIKSVKKDNNQIFLVDDLCGNFVPDQNELNIWIRLEKKINGFLKAQSCKIIATCRLQIWNSKPFERFKEYFEITECNLSSETYAISTDEKRSVAESYLGKAVLKEFSDEVMNKAEMFPLLCSIYSNSKHKNVYEFFLCPYEVFERELNEMQHFNGGCTVGLALLVVFNNNINKNLFYDALSSETNNMFDSLFEDCNVSHKFTRSHILSCLLSLEGTFIKESAKTIATRHDRIFDIISLYFGRQIISSILHYGNRNFVRKRIQFESINEEHNKFTILLPVNYEDLYFKNLHSDILQRKFLNLFSIYQIKYESFQRKLLSFISKHTNTVKLLTSNRWPLYLCAWFDVRTVAKFLMAKQINNTMSDIIVSETVETSDRYAMTCDGALDETLMGFITLGQPCALGYLHIVELLLDNGAKSNTSFNGDAFPLIIACEMGHGTIVDVLLKYNTNVNHQIKEGLSEGNTALYVASRNGYTPIVECLLLAGADVNLANTRGQTPVFISSLKGHLEIVELLLHHNCNINQLDDIGGSPFYFSCQNNHIDICKLLLRQTEKPDINIRPYNFGHTPLIVSSFKGDLQLVNLLIQHNCDVNLQDKGLRSALHYAVFKNHKNIVRILLENNINVNLLDNQQKSALLYACDKGHTDIVQLLLDDRCVSNTSFQCDINQGTKSGTLPLWVACFKGYTKIVKMLLQQNCEVNKLDEKGGNSFYIACQNNHIDICNLLIEHHVKLNINISLNDLGYTPLIIASFKGNIAVVELLLKNKCDVNLCDKENRSALFCAVRGNQIKIVKLLLDHDADFTLCDVNRRNVLHVASMYGFTDILKLLLTYISDIDTYDSHQQTALHFAVKKGHEDTVKELLQRNCNPNLCNDEFQSPLHTASYFGYANLVKILLEYNSNANIRDEYKRTALHRAVEKENKEVVQIFLQSNHDINLSDCYRGSALHIAILENYEDVVDLLLQFSRCDINLQNEELKTPLFIACEQGKQNLVKLLLEKTKTPDIPNDSGQTPLFISCYKGYSEIVQMLVQAGSSTSLKDKQGRSPLHIACQYNHVQTVRMLLSLEEKPDVNSQSNSGQTPLMTAIQYGHNDIVYALLKSECDINIKDSQQRTALYYARRCHKIFIFDLLSIDM</sequence>
<feature type="domain" description="Novel STAND NTPase 3" evidence="6">
    <location>
        <begin position="228"/>
        <end position="382"/>
    </location>
</feature>
<dbReference type="InterPro" id="IPR049050">
    <property type="entry name" value="nSTAND3"/>
</dbReference>
<gene>
    <name evidence="7" type="ORF">MCOR_35653</name>
</gene>
<dbReference type="InterPro" id="IPR041249">
    <property type="entry name" value="HEPN_DZIP3"/>
</dbReference>
<feature type="repeat" description="ANK" evidence="3">
    <location>
        <begin position="1354"/>
        <end position="1386"/>
    </location>
</feature>
<feature type="repeat" description="ANK" evidence="3">
    <location>
        <begin position="1319"/>
        <end position="1351"/>
    </location>
</feature>
<keyword evidence="2 3" id="KW-0040">ANK repeat</keyword>
<feature type="repeat" description="ANK" evidence="3">
    <location>
        <begin position="952"/>
        <end position="984"/>
    </location>
</feature>
<evidence type="ECO:0000313" key="7">
    <source>
        <dbReference type="EMBL" id="CAC5401582.1"/>
    </source>
</evidence>
<dbReference type="SUPFAM" id="SSF48403">
    <property type="entry name" value="Ankyrin repeat"/>
    <property type="match status" value="2"/>
</dbReference>
<feature type="repeat" description="ANK" evidence="3">
    <location>
        <begin position="776"/>
        <end position="808"/>
    </location>
</feature>